<feature type="transmembrane region" description="Helical" evidence="6">
    <location>
        <begin position="316"/>
        <end position="342"/>
    </location>
</feature>
<feature type="transmembrane region" description="Helical" evidence="6">
    <location>
        <begin position="187"/>
        <end position="207"/>
    </location>
</feature>
<dbReference type="AlphaFoldDB" id="A0A1Y0IMF3"/>
<evidence type="ECO:0000256" key="2">
    <source>
        <dbReference type="ARBA" id="ARBA00022475"/>
    </source>
</evidence>
<proteinExistence type="predicted"/>
<dbReference type="InterPro" id="IPR050833">
    <property type="entry name" value="Poly_Biosynth_Transport"/>
</dbReference>
<feature type="transmembrane region" description="Helical" evidence="6">
    <location>
        <begin position="154"/>
        <end position="175"/>
    </location>
</feature>
<dbReference type="OrthoDB" id="2374210at2"/>
<dbReference type="RefSeq" id="WP_087457067.1">
    <property type="nucleotide sequence ID" value="NZ_CP021434.1"/>
</dbReference>
<keyword evidence="5 6" id="KW-0472">Membrane</keyword>
<dbReference type="PANTHER" id="PTHR30250:SF11">
    <property type="entry name" value="O-ANTIGEN TRANSPORTER-RELATED"/>
    <property type="match status" value="1"/>
</dbReference>
<evidence type="ECO:0000313" key="7">
    <source>
        <dbReference type="EMBL" id="ARU61697.1"/>
    </source>
</evidence>
<evidence type="ECO:0000256" key="1">
    <source>
        <dbReference type="ARBA" id="ARBA00004651"/>
    </source>
</evidence>
<dbReference type="GO" id="GO:0005886">
    <property type="term" value="C:plasma membrane"/>
    <property type="evidence" value="ECO:0007669"/>
    <property type="project" value="UniProtKB-SubCell"/>
</dbReference>
<evidence type="ECO:0000313" key="8">
    <source>
        <dbReference type="Proteomes" id="UP000195437"/>
    </source>
</evidence>
<dbReference type="InterPro" id="IPR002797">
    <property type="entry name" value="Polysacc_synth"/>
</dbReference>
<feature type="transmembrane region" description="Helical" evidence="6">
    <location>
        <begin position="379"/>
        <end position="402"/>
    </location>
</feature>
<keyword evidence="3 6" id="KW-0812">Transmembrane</keyword>
<feature type="transmembrane region" description="Helical" evidence="6">
    <location>
        <begin position="348"/>
        <end position="367"/>
    </location>
</feature>
<protein>
    <submittedName>
        <fullName evidence="7">Uncharacterized protein</fullName>
    </submittedName>
</protein>
<dbReference type="Proteomes" id="UP000195437">
    <property type="component" value="Chromosome"/>
</dbReference>
<feature type="transmembrane region" description="Helical" evidence="6">
    <location>
        <begin position="467"/>
        <end position="489"/>
    </location>
</feature>
<gene>
    <name evidence="7" type="ORF">CBW65_12200</name>
</gene>
<evidence type="ECO:0000256" key="5">
    <source>
        <dbReference type="ARBA" id="ARBA00023136"/>
    </source>
</evidence>
<feature type="transmembrane region" description="Helical" evidence="6">
    <location>
        <begin position="130"/>
        <end position="147"/>
    </location>
</feature>
<feature type="transmembrane region" description="Helical" evidence="6">
    <location>
        <begin position="87"/>
        <end position="110"/>
    </location>
</feature>
<comment type="subcellular location">
    <subcellularLocation>
        <location evidence="1">Cell membrane</location>
        <topology evidence="1">Multi-pass membrane protein</topology>
    </subcellularLocation>
</comment>
<keyword evidence="8" id="KW-1185">Reference proteome</keyword>
<dbReference type="EMBL" id="CP021434">
    <property type="protein sequence ID" value="ARU61697.1"/>
    <property type="molecule type" value="Genomic_DNA"/>
</dbReference>
<organism evidence="7 8">
    <name type="scientific">Tumebacillus avium</name>
    <dbReference type="NCBI Taxonomy" id="1903704"/>
    <lineage>
        <taxon>Bacteria</taxon>
        <taxon>Bacillati</taxon>
        <taxon>Bacillota</taxon>
        <taxon>Bacilli</taxon>
        <taxon>Bacillales</taxon>
        <taxon>Alicyclobacillaceae</taxon>
        <taxon>Tumebacillus</taxon>
    </lineage>
</organism>
<evidence type="ECO:0000256" key="6">
    <source>
        <dbReference type="SAM" id="Phobius"/>
    </source>
</evidence>
<name>A0A1Y0IMF3_9BACL</name>
<feature type="transmembrane region" description="Helical" evidence="6">
    <location>
        <begin position="440"/>
        <end position="461"/>
    </location>
</feature>
<evidence type="ECO:0000256" key="3">
    <source>
        <dbReference type="ARBA" id="ARBA00022692"/>
    </source>
</evidence>
<dbReference type="KEGG" id="tum:CBW65_12200"/>
<reference evidence="8" key="1">
    <citation type="submission" date="2017-05" db="EMBL/GenBank/DDBJ databases">
        <authorList>
            <person name="Sung H."/>
        </authorList>
    </citation>
    <scope>NUCLEOTIDE SEQUENCE [LARGE SCALE GENOMIC DNA]</scope>
    <source>
        <strain evidence="8">AR23208</strain>
    </source>
</reference>
<evidence type="ECO:0000256" key="4">
    <source>
        <dbReference type="ARBA" id="ARBA00022989"/>
    </source>
</evidence>
<accession>A0A1Y0IMF3</accession>
<sequence length="515" mass="54205">MVQPFPVRESSILSLSELVSRLLGLLFLARFVAELGLAESAEFRILLPLIGVATTLGSIGLPQALTRLFASAVLEAGRPVPRSLLRAAWRGTGCAAGFALLMIGLLSALAVQDGIEKSEFARLLETAVPLLLLMCVTGSLRGMLLGLGSTYSPAFAQLVEVGVRLAALIFLLPYLSVEHAQAAEVGILTLTAGEAVAGLFLGTVLWLEVKKRGVVRDKTPGSLFSVLRMSFAPTGQSLLASLGYALELPLAHELLSRSHGEAAASQLIAEYATIALPLLCAPMVLTDGIATAHLPLASAERAASGGRAFAVHLRRIIGAVMMIAVPATGAALVLAPTLAGWFHAPEAAMMLLLLAPAALPLYLQAPLSSLLQAQGRSRALLYAGLLGDAVRLGMICAAFGLWQAGRSGFALAFAASALVQTGSLLWMLRQYTTLTVPWRTLYRSVQAALAAAALLLIALHAPKPFSFTALPLAWGAGAMLLCGWILMYAQEITPQTLSRLPLIGILFDTRRKKGV</sequence>
<keyword evidence="4 6" id="KW-1133">Transmembrane helix</keyword>
<dbReference type="Pfam" id="PF01943">
    <property type="entry name" value="Polysacc_synt"/>
    <property type="match status" value="1"/>
</dbReference>
<dbReference type="PANTHER" id="PTHR30250">
    <property type="entry name" value="PST FAMILY PREDICTED COLANIC ACID TRANSPORTER"/>
    <property type="match status" value="1"/>
</dbReference>
<keyword evidence="2" id="KW-1003">Cell membrane</keyword>
<feature type="transmembrane region" description="Helical" evidence="6">
    <location>
        <begin position="408"/>
        <end position="428"/>
    </location>
</feature>